<evidence type="ECO:0000313" key="3">
    <source>
        <dbReference type="EMBL" id="MFD1343238.1"/>
    </source>
</evidence>
<feature type="transmembrane region" description="Helical" evidence="1">
    <location>
        <begin position="138"/>
        <end position="158"/>
    </location>
</feature>
<dbReference type="RefSeq" id="WP_386804021.1">
    <property type="nucleotide sequence ID" value="NZ_JBHTMU010000021.1"/>
</dbReference>
<dbReference type="EMBL" id="JBHTMU010000021">
    <property type="protein sequence ID" value="MFD1343238.1"/>
    <property type="molecule type" value="Genomic_DNA"/>
</dbReference>
<feature type="transmembrane region" description="Helical" evidence="1">
    <location>
        <begin position="204"/>
        <end position="223"/>
    </location>
</feature>
<feature type="transmembrane region" description="Helical" evidence="1">
    <location>
        <begin position="320"/>
        <end position="343"/>
    </location>
</feature>
<proteinExistence type="predicted"/>
<feature type="transmembrane region" description="Helical" evidence="1">
    <location>
        <begin position="77"/>
        <end position="95"/>
    </location>
</feature>
<keyword evidence="4" id="KW-1185">Reference proteome</keyword>
<evidence type="ECO:0000256" key="1">
    <source>
        <dbReference type="SAM" id="Phobius"/>
    </source>
</evidence>
<dbReference type="InterPro" id="IPR002823">
    <property type="entry name" value="DUF112_TM"/>
</dbReference>
<reference evidence="4" key="1">
    <citation type="journal article" date="2019" name="Int. J. Syst. Evol. Microbiol.">
        <title>The Global Catalogue of Microorganisms (GCM) 10K type strain sequencing project: providing services to taxonomists for standard genome sequencing and annotation.</title>
        <authorList>
            <consortium name="The Broad Institute Genomics Platform"/>
            <consortium name="The Broad Institute Genome Sequencing Center for Infectious Disease"/>
            <person name="Wu L."/>
            <person name="Ma J."/>
        </authorList>
    </citation>
    <scope>NUCLEOTIDE SEQUENCE [LARGE SCALE GENOMIC DNA]</scope>
    <source>
        <strain evidence="4">CCUG 62953</strain>
    </source>
</reference>
<feature type="transmembrane region" description="Helical" evidence="1">
    <location>
        <begin position="51"/>
        <end position="71"/>
    </location>
</feature>
<feature type="transmembrane region" description="Helical" evidence="1">
    <location>
        <begin position="20"/>
        <end position="39"/>
    </location>
</feature>
<keyword evidence="1" id="KW-1133">Transmembrane helix</keyword>
<evidence type="ECO:0000313" key="4">
    <source>
        <dbReference type="Proteomes" id="UP001597135"/>
    </source>
</evidence>
<keyword evidence="1" id="KW-0472">Membrane</keyword>
<name>A0ABW3ZJY9_9RHOB</name>
<dbReference type="PANTHER" id="PTHR35342:SF5">
    <property type="entry name" value="TRICARBOXYLIC TRANSPORT PROTEIN"/>
    <property type="match status" value="1"/>
</dbReference>
<feature type="transmembrane region" description="Helical" evidence="1">
    <location>
        <begin position="165"/>
        <end position="184"/>
    </location>
</feature>
<evidence type="ECO:0000259" key="2">
    <source>
        <dbReference type="Pfam" id="PF01970"/>
    </source>
</evidence>
<dbReference type="Proteomes" id="UP001597135">
    <property type="component" value="Unassembled WGS sequence"/>
</dbReference>
<dbReference type="Pfam" id="PF01970">
    <property type="entry name" value="TctA"/>
    <property type="match status" value="1"/>
</dbReference>
<feature type="domain" description="DUF112" evidence="2">
    <location>
        <begin position="20"/>
        <end position="439"/>
    </location>
</feature>
<protein>
    <submittedName>
        <fullName evidence="3">Tripartite tricarboxylate transporter permease</fullName>
    </submittedName>
</protein>
<gene>
    <name evidence="3" type="ORF">ACFQ4E_12470</name>
</gene>
<feature type="transmembrane region" description="Helical" evidence="1">
    <location>
        <begin position="465"/>
        <end position="487"/>
    </location>
</feature>
<organism evidence="3 4">
    <name type="scientific">Litorisediminicola beolgyonensis</name>
    <dbReference type="NCBI Taxonomy" id="1173614"/>
    <lineage>
        <taxon>Bacteria</taxon>
        <taxon>Pseudomonadati</taxon>
        <taxon>Pseudomonadota</taxon>
        <taxon>Alphaproteobacteria</taxon>
        <taxon>Rhodobacterales</taxon>
        <taxon>Paracoccaceae</taxon>
        <taxon>Litorisediminicola</taxon>
    </lineage>
</organism>
<comment type="caution">
    <text evidence="3">The sequence shown here is derived from an EMBL/GenBank/DDBJ whole genome shotgun (WGS) entry which is preliminary data.</text>
</comment>
<keyword evidence="1" id="KW-0812">Transmembrane</keyword>
<feature type="transmembrane region" description="Helical" evidence="1">
    <location>
        <begin position="414"/>
        <end position="444"/>
    </location>
</feature>
<sequence length="512" mass="53759">MDVLASFGGGLLTVLQPENLMYCFIGVFLGTFIGVLPGIGSMAAIAMILPITFYLDPTPALVMIAGVFYGAEYGGSTASILLNVPGTPAASITAIEGHQLAKRGRAGVALFSTATASFGGGIIGMIVIAFLSPSLASLALSFAPADYFAVILLGLIAASAVSNGGALKGIAMVVTGLMLGTIGIDLTTGVTRFTMGIPELRDGVHIVIVAMGLFGVGEVIASIRGARSGTAAQTVDYTDFYPSKDEWKSLFAPILRGGAIGSFVGALPGTGQTIAAALAYAAEKKVSPQREKFGTGVVPGVAVPEAANNSATQTAFIPTLTLGVPGSPPMAIVIGALMIYGITPGPRLLTEQPDMFWGLVASFLVGNIMLLILNVPLIGIWVRLLRIPYKYMYPTIIVLICMGVYSLNNNVFDVWLTLIIGVVGYVMRLFRFEPAPLLLGFVLGPMMEEQLRRTMLLSRGDPMVFLERPISATLLAVTALIILFALFSSAKTRRRSLAARLASNGKENLNEQ</sequence>
<dbReference type="PANTHER" id="PTHR35342">
    <property type="entry name" value="TRICARBOXYLIC TRANSPORT PROTEIN"/>
    <property type="match status" value="1"/>
</dbReference>
<feature type="transmembrane region" description="Helical" evidence="1">
    <location>
        <begin position="355"/>
        <end position="379"/>
    </location>
</feature>
<accession>A0ABW3ZJY9</accession>
<feature type="transmembrane region" description="Helical" evidence="1">
    <location>
        <begin position="107"/>
        <end position="132"/>
    </location>
</feature>